<keyword evidence="6" id="KW-1185">Reference proteome</keyword>
<feature type="compositionally biased region" description="Polar residues" evidence="4">
    <location>
        <begin position="1"/>
        <end position="10"/>
    </location>
</feature>
<dbReference type="STRING" id="735517.SAMN05444272_4084"/>
<evidence type="ECO:0000256" key="2">
    <source>
        <dbReference type="ARBA" id="ARBA00022679"/>
    </source>
</evidence>
<dbReference type="PANTHER" id="PTHR46132">
    <property type="entry name" value="DIGALACTOSYLDIACYLGLYCEROL SYNTHASE 2, CHLOROPLASTIC"/>
    <property type="match status" value="1"/>
</dbReference>
<name>A0A1M7P1U9_9HYPH</name>
<dbReference type="Gene3D" id="3.40.50.2000">
    <property type="entry name" value="Glycogen Phosphorylase B"/>
    <property type="match status" value="1"/>
</dbReference>
<accession>A0A1M7P1U9</accession>
<dbReference type="SUPFAM" id="SSF53756">
    <property type="entry name" value="UDP-Glycosyltransferase/glycogen phosphorylase"/>
    <property type="match status" value="1"/>
</dbReference>
<evidence type="ECO:0000313" key="5">
    <source>
        <dbReference type="EMBL" id="SHN09944.1"/>
    </source>
</evidence>
<gene>
    <name evidence="5" type="ORF">SAMN05444272_4084</name>
</gene>
<dbReference type="PANTHER" id="PTHR46132:SF1">
    <property type="entry name" value="DIGALACTOSYLDIACYLGLYCEROL SYNTHASE 2, CHLOROPLASTIC"/>
    <property type="match status" value="1"/>
</dbReference>
<dbReference type="Proteomes" id="UP000186002">
    <property type="component" value="Unassembled WGS sequence"/>
</dbReference>
<keyword evidence="3" id="KW-0472">Membrane</keyword>
<proteinExistence type="predicted"/>
<sequence>MLQTAIGTKSSKARERHSGGQPVQDAVVATTAALPWMTGPAFISLWQACGLAALGYRVTYLLPWLSEKSQIGLWGEQRFEDFEAQVEWLAREARDLTGLTLPECQPYSAAYSRAMGSIVPMEDVFRAVPPTRCLVANEPEHLSWYPLSRGRNAARADRTIGLSMTDYDTYIRMSGLPMGRPLSKLVSYLHGDAIRRRIDLPLSLSPALSLPGVTMAVERVTGVMPAYAKAPAVQASDQGIYFLGALIWEKGLADLVEIARRSGLAMDVIGSGPDEEAVKVLAQDQGANLRFLGANRRFWSDIGPYRVMVNPSRSEVLCTATADALVAGRHVVLPDCPGNLPFKAYPNAHFYDDLDGAVSALQSALQVLPEDPAAIRKDFDWMSACRRLAELGGLTAQGPSETV</sequence>
<reference evidence="5 6" key="1">
    <citation type="submission" date="2016-11" db="EMBL/GenBank/DDBJ databases">
        <authorList>
            <person name="Jaros S."/>
            <person name="Januszkiewicz K."/>
            <person name="Wedrychowicz H."/>
        </authorList>
    </citation>
    <scope>NUCLEOTIDE SEQUENCE [LARGE SCALE GENOMIC DNA]</scope>
    <source>
        <strain evidence="5 6">DSM 22153</strain>
    </source>
</reference>
<comment type="subcellular location">
    <subcellularLocation>
        <location evidence="1">Membrane</location>
    </subcellularLocation>
</comment>
<keyword evidence="2" id="KW-0808">Transferase</keyword>
<dbReference type="AlphaFoldDB" id="A0A1M7P1U9"/>
<evidence type="ECO:0008006" key="7">
    <source>
        <dbReference type="Google" id="ProtNLM"/>
    </source>
</evidence>
<dbReference type="GO" id="GO:0016020">
    <property type="term" value="C:membrane"/>
    <property type="evidence" value="ECO:0007669"/>
    <property type="project" value="UniProtKB-SubCell"/>
</dbReference>
<organism evidence="5 6">
    <name type="scientific">Roseibium suaedae</name>
    <dbReference type="NCBI Taxonomy" id="735517"/>
    <lineage>
        <taxon>Bacteria</taxon>
        <taxon>Pseudomonadati</taxon>
        <taxon>Pseudomonadota</taxon>
        <taxon>Alphaproteobacteria</taxon>
        <taxon>Hyphomicrobiales</taxon>
        <taxon>Stappiaceae</taxon>
        <taxon>Roseibium</taxon>
    </lineage>
</organism>
<evidence type="ECO:0000256" key="3">
    <source>
        <dbReference type="ARBA" id="ARBA00023136"/>
    </source>
</evidence>
<protein>
    <recommendedName>
        <fullName evidence="7">Glycosyltransferase</fullName>
    </recommendedName>
</protein>
<evidence type="ECO:0000313" key="6">
    <source>
        <dbReference type="Proteomes" id="UP000186002"/>
    </source>
</evidence>
<evidence type="ECO:0000256" key="4">
    <source>
        <dbReference type="SAM" id="MobiDB-lite"/>
    </source>
</evidence>
<dbReference type="GO" id="GO:0046481">
    <property type="term" value="F:digalactosyldiacylglycerol synthase activity"/>
    <property type="evidence" value="ECO:0007669"/>
    <property type="project" value="InterPro"/>
</dbReference>
<dbReference type="EMBL" id="FRBW01000005">
    <property type="protein sequence ID" value="SHN09944.1"/>
    <property type="molecule type" value="Genomic_DNA"/>
</dbReference>
<feature type="region of interest" description="Disordered" evidence="4">
    <location>
        <begin position="1"/>
        <end position="23"/>
    </location>
</feature>
<evidence type="ECO:0000256" key="1">
    <source>
        <dbReference type="ARBA" id="ARBA00004370"/>
    </source>
</evidence>
<dbReference type="InterPro" id="IPR044525">
    <property type="entry name" value="DGDG1/2"/>
</dbReference>